<evidence type="ECO:0000313" key="2">
    <source>
        <dbReference type="Proteomes" id="UP001057402"/>
    </source>
</evidence>
<organism evidence="1 2">
    <name type="scientific">Melastoma candidum</name>
    <dbReference type="NCBI Taxonomy" id="119954"/>
    <lineage>
        <taxon>Eukaryota</taxon>
        <taxon>Viridiplantae</taxon>
        <taxon>Streptophyta</taxon>
        <taxon>Embryophyta</taxon>
        <taxon>Tracheophyta</taxon>
        <taxon>Spermatophyta</taxon>
        <taxon>Magnoliopsida</taxon>
        <taxon>eudicotyledons</taxon>
        <taxon>Gunneridae</taxon>
        <taxon>Pentapetalae</taxon>
        <taxon>rosids</taxon>
        <taxon>malvids</taxon>
        <taxon>Myrtales</taxon>
        <taxon>Melastomataceae</taxon>
        <taxon>Melastomatoideae</taxon>
        <taxon>Melastomateae</taxon>
        <taxon>Melastoma</taxon>
    </lineage>
</organism>
<dbReference type="EMBL" id="CM042891">
    <property type="protein sequence ID" value="KAI4304000.1"/>
    <property type="molecule type" value="Genomic_DNA"/>
</dbReference>
<evidence type="ECO:0000313" key="1">
    <source>
        <dbReference type="EMBL" id="KAI4304000.1"/>
    </source>
</evidence>
<keyword evidence="2" id="KW-1185">Reference proteome</keyword>
<sequence length="369" mass="41246">MSTAQSGHSAEQSHDRLPELKSFDESKLGVKGLVDSGVTRVPRMFVRRPDDLPAELGSGTSKFSIPVIDLARVKGDEACRDEVVQEVRRASETSGFFQVLNHGIPERVLEAMKDGVRRFFEQDGEIKKAYYTRDVTRKFVYNSNFDLYTAAVANWRDTFFCYMAPHPPRPDELPESCRDILIEYSKQVMDLGLRLLELLSEALGLTLNYLKEMDCGKGLVVIGHYYPPCPEPGLTLGTSKHSDNDFLTVLLQDDVGGLQVLSDDGLWVDVPVVPGALVVNIGDLLQLITNDRFKSVEHRVRANWAGPRISVACFFSTSFQPSDKVFGPIPELLSADNPPIYKSTTINKYLTYFAEHGLDGNSPLQHFKL</sequence>
<dbReference type="Proteomes" id="UP001057402">
    <property type="component" value="Chromosome 12"/>
</dbReference>
<reference evidence="2" key="1">
    <citation type="journal article" date="2023" name="Front. Plant Sci.">
        <title>Chromosomal-level genome assembly of Melastoma candidum provides insights into trichome evolution.</title>
        <authorList>
            <person name="Zhong Y."/>
            <person name="Wu W."/>
            <person name="Sun C."/>
            <person name="Zou P."/>
            <person name="Liu Y."/>
            <person name="Dai S."/>
            <person name="Zhou R."/>
        </authorList>
    </citation>
    <scope>NUCLEOTIDE SEQUENCE [LARGE SCALE GENOMIC DNA]</scope>
</reference>
<protein>
    <submittedName>
        <fullName evidence="1">Uncharacterized protein</fullName>
    </submittedName>
</protein>
<name>A0ACB9L2G8_9MYRT</name>
<accession>A0ACB9L2G8</accession>
<gene>
    <name evidence="1" type="ORF">MLD38_039572</name>
</gene>
<proteinExistence type="predicted"/>
<comment type="caution">
    <text evidence="1">The sequence shown here is derived from an EMBL/GenBank/DDBJ whole genome shotgun (WGS) entry which is preliminary data.</text>
</comment>